<organism evidence="3 4">
    <name type="scientific">Candidatus Uhrbacteria bacterium CG22_combo_CG10-13_8_21_14_all_47_17</name>
    <dbReference type="NCBI Taxonomy" id="1975041"/>
    <lineage>
        <taxon>Bacteria</taxon>
        <taxon>Candidatus Uhriibacteriota</taxon>
    </lineage>
</organism>
<accession>A0A2H0BRQ6</accession>
<dbReference type="InterPro" id="IPR001482">
    <property type="entry name" value="T2SS/T4SS_dom"/>
</dbReference>
<dbReference type="GO" id="GO:0005524">
    <property type="term" value="F:ATP binding"/>
    <property type="evidence" value="ECO:0007669"/>
    <property type="project" value="InterPro"/>
</dbReference>
<dbReference type="CDD" id="cd01131">
    <property type="entry name" value="PilT"/>
    <property type="match status" value="1"/>
</dbReference>
<dbReference type="Gene3D" id="3.30.450.90">
    <property type="match status" value="1"/>
</dbReference>
<dbReference type="GO" id="GO:0016887">
    <property type="term" value="F:ATP hydrolysis activity"/>
    <property type="evidence" value="ECO:0007669"/>
    <property type="project" value="InterPro"/>
</dbReference>
<evidence type="ECO:0000313" key="4">
    <source>
        <dbReference type="Proteomes" id="UP000231581"/>
    </source>
</evidence>
<sequence>MKSLLDFERFFEEAQQRGASDVHLQSGVVPMMRINGILVPAEDAKVLSAKEVQAIITAGLTKDQLARFENDLELDTAFALKNGMRLRLNIYKEKNMPALSARLIPAEIPDMEWINAQDTLYAFAELTQGLVLVTGPTGHGKSTTVAAMLEHINQNRKENIITLEDPMEFLYQPKESIISQRELGLDMKSFASGIKHVLRQDPNVVLVGEMRDLETIAATITLAETGHLVFATLHTNSAWQTIDRIIDVFPTHQQPQIRLQLSLTLRGVISQILLPKKDYSRIAAREIMLNTPAISNLIREGKTEQMQNYVSTNKASGMQSLDQDLHALIKQGLIEIDDAKRFARNPRALS</sequence>
<name>A0A2H0BRQ6_9BACT</name>
<evidence type="ECO:0000259" key="2">
    <source>
        <dbReference type="Pfam" id="PF00437"/>
    </source>
</evidence>
<dbReference type="Proteomes" id="UP000231581">
    <property type="component" value="Unassembled WGS sequence"/>
</dbReference>
<dbReference type="PANTHER" id="PTHR30486">
    <property type="entry name" value="TWITCHING MOTILITY PROTEIN PILT"/>
    <property type="match status" value="1"/>
</dbReference>
<evidence type="ECO:0000256" key="1">
    <source>
        <dbReference type="ARBA" id="ARBA00006611"/>
    </source>
</evidence>
<comment type="caution">
    <text evidence="3">The sequence shown here is derived from an EMBL/GenBank/DDBJ whole genome shotgun (WGS) entry which is preliminary data.</text>
</comment>
<dbReference type="Gene3D" id="3.40.50.300">
    <property type="entry name" value="P-loop containing nucleotide triphosphate hydrolases"/>
    <property type="match status" value="1"/>
</dbReference>
<dbReference type="Pfam" id="PF00437">
    <property type="entry name" value="T2SSE"/>
    <property type="match status" value="1"/>
</dbReference>
<dbReference type="InterPro" id="IPR050921">
    <property type="entry name" value="T4SS_GSP_E_ATPase"/>
</dbReference>
<dbReference type="InterPro" id="IPR006321">
    <property type="entry name" value="PilT/PilU"/>
</dbReference>
<comment type="similarity">
    <text evidence="1">Belongs to the GSP E family.</text>
</comment>
<gene>
    <name evidence="3" type="ORF">COX00_03900</name>
</gene>
<feature type="domain" description="Bacterial type II secretion system protein E" evidence="2">
    <location>
        <begin position="9"/>
        <end position="279"/>
    </location>
</feature>
<evidence type="ECO:0000313" key="3">
    <source>
        <dbReference type="EMBL" id="PIP60331.1"/>
    </source>
</evidence>
<protein>
    <submittedName>
        <fullName evidence="3">Type IV pili twitching motility protein PilT</fullName>
    </submittedName>
</protein>
<proteinExistence type="inferred from homology"/>
<dbReference type="AlphaFoldDB" id="A0A2H0BRQ6"/>
<dbReference type="EMBL" id="PCSZ01000070">
    <property type="protein sequence ID" value="PIP60331.1"/>
    <property type="molecule type" value="Genomic_DNA"/>
</dbReference>
<dbReference type="InterPro" id="IPR027417">
    <property type="entry name" value="P-loop_NTPase"/>
</dbReference>
<dbReference type="NCBIfam" id="TIGR01420">
    <property type="entry name" value="pilT_fam"/>
    <property type="match status" value="1"/>
</dbReference>
<reference evidence="3 4" key="1">
    <citation type="submission" date="2017-09" db="EMBL/GenBank/DDBJ databases">
        <title>Depth-based differentiation of microbial function through sediment-hosted aquifers and enrichment of novel symbionts in the deep terrestrial subsurface.</title>
        <authorList>
            <person name="Probst A.J."/>
            <person name="Ladd B."/>
            <person name="Jarett J.K."/>
            <person name="Geller-Mcgrath D.E."/>
            <person name="Sieber C.M."/>
            <person name="Emerson J.B."/>
            <person name="Anantharaman K."/>
            <person name="Thomas B.C."/>
            <person name="Malmstrom R."/>
            <person name="Stieglmeier M."/>
            <person name="Klingl A."/>
            <person name="Woyke T."/>
            <person name="Ryan C.M."/>
            <person name="Banfield J.F."/>
        </authorList>
    </citation>
    <scope>NUCLEOTIDE SEQUENCE [LARGE SCALE GENOMIC DNA]</scope>
    <source>
        <strain evidence="3">CG22_combo_CG10-13_8_21_14_all_47_17</strain>
    </source>
</reference>
<dbReference type="SUPFAM" id="SSF52540">
    <property type="entry name" value="P-loop containing nucleoside triphosphate hydrolases"/>
    <property type="match status" value="1"/>
</dbReference>